<organism evidence="5 6">
    <name type="scientific">Streptomyces roseoverticillatus</name>
    <dbReference type="NCBI Taxonomy" id="66429"/>
    <lineage>
        <taxon>Bacteria</taxon>
        <taxon>Bacillati</taxon>
        <taxon>Actinomycetota</taxon>
        <taxon>Actinomycetes</taxon>
        <taxon>Kitasatosporales</taxon>
        <taxon>Streptomycetaceae</taxon>
        <taxon>Streptomyces</taxon>
    </lineage>
</organism>
<evidence type="ECO:0000256" key="1">
    <source>
        <dbReference type="ARBA" id="ARBA00022679"/>
    </source>
</evidence>
<dbReference type="GO" id="GO:0016740">
    <property type="term" value="F:transferase activity"/>
    <property type="evidence" value="ECO:0007669"/>
    <property type="project" value="UniProtKB-KW"/>
</dbReference>
<evidence type="ECO:0000313" key="6">
    <source>
        <dbReference type="Proteomes" id="UP001552479"/>
    </source>
</evidence>
<comment type="caution">
    <text evidence="5">The sequence shown here is derived from an EMBL/GenBank/DDBJ whole genome shotgun (WGS) entry which is preliminary data.</text>
</comment>
<name>A0ABV3J5T9_9ACTN</name>
<dbReference type="Gene3D" id="3.90.470.20">
    <property type="entry name" value="4'-phosphopantetheinyl transferase domain"/>
    <property type="match status" value="1"/>
</dbReference>
<reference evidence="5 6" key="1">
    <citation type="submission" date="2024-06" db="EMBL/GenBank/DDBJ databases">
        <title>The Natural Products Discovery Center: Release of the First 8490 Sequenced Strains for Exploring Actinobacteria Biosynthetic Diversity.</title>
        <authorList>
            <person name="Kalkreuter E."/>
            <person name="Kautsar S.A."/>
            <person name="Yang D."/>
            <person name="Bader C.D."/>
            <person name="Teijaro C.N."/>
            <person name="Fluegel L."/>
            <person name="Davis C.M."/>
            <person name="Simpson J.R."/>
            <person name="Lauterbach L."/>
            <person name="Steele A.D."/>
            <person name="Gui C."/>
            <person name="Meng S."/>
            <person name="Li G."/>
            <person name="Viehrig K."/>
            <person name="Ye F."/>
            <person name="Su P."/>
            <person name="Kiefer A.F."/>
            <person name="Nichols A."/>
            <person name="Cepeda A.J."/>
            <person name="Yan W."/>
            <person name="Fan B."/>
            <person name="Jiang Y."/>
            <person name="Adhikari A."/>
            <person name="Zheng C.-J."/>
            <person name="Schuster L."/>
            <person name="Cowan T.M."/>
            <person name="Smanski M.J."/>
            <person name="Chevrette M.G."/>
            <person name="De Carvalho L.P.S."/>
            <person name="Shen B."/>
        </authorList>
    </citation>
    <scope>NUCLEOTIDE SEQUENCE [LARGE SCALE GENOMIC DNA]</scope>
    <source>
        <strain evidence="5 6">NPDC053791</strain>
    </source>
</reference>
<keyword evidence="1 5" id="KW-0808">Transferase</keyword>
<dbReference type="PANTHER" id="PTHR38096:SF1">
    <property type="entry name" value="ENTEROBACTIN SYNTHASE COMPONENT D"/>
    <property type="match status" value="1"/>
</dbReference>
<dbReference type="EMBL" id="JBFASG010000074">
    <property type="protein sequence ID" value="MEV4928070.1"/>
    <property type="molecule type" value="Genomic_DNA"/>
</dbReference>
<dbReference type="InterPro" id="IPR041354">
    <property type="entry name" value="4PPT_N"/>
</dbReference>
<dbReference type="InterPro" id="IPR037143">
    <property type="entry name" value="4-PPantetheinyl_Trfase_dom_sf"/>
</dbReference>
<dbReference type="RefSeq" id="WP_366091055.1">
    <property type="nucleotide sequence ID" value="NZ_JBFASG010000074.1"/>
</dbReference>
<proteinExistence type="predicted"/>
<gene>
    <name evidence="5" type="ORF">AB0L03_35575</name>
</gene>
<dbReference type="InterPro" id="IPR003542">
    <property type="entry name" value="Enbac_synth_compD-like"/>
</dbReference>
<keyword evidence="6" id="KW-1185">Reference proteome</keyword>
<protein>
    <submittedName>
        <fullName evidence="5">4'-phosphopantetheinyl transferase superfamily protein</fullName>
    </submittedName>
</protein>
<evidence type="ECO:0000313" key="5">
    <source>
        <dbReference type="EMBL" id="MEV4928070.1"/>
    </source>
</evidence>
<accession>A0ABV3J5T9</accession>
<feature type="region of interest" description="Disordered" evidence="2">
    <location>
        <begin position="1"/>
        <end position="20"/>
    </location>
</feature>
<evidence type="ECO:0000256" key="2">
    <source>
        <dbReference type="SAM" id="MobiDB-lite"/>
    </source>
</evidence>
<evidence type="ECO:0000259" key="3">
    <source>
        <dbReference type="Pfam" id="PF01648"/>
    </source>
</evidence>
<dbReference type="SUPFAM" id="SSF56214">
    <property type="entry name" value="4'-phosphopantetheinyl transferase"/>
    <property type="match status" value="1"/>
</dbReference>
<dbReference type="InterPro" id="IPR008278">
    <property type="entry name" value="4-PPantetheinyl_Trfase_dom"/>
</dbReference>
<dbReference type="Proteomes" id="UP001552479">
    <property type="component" value="Unassembled WGS sequence"/>
</dbReference>
<feature type="domain" description="4'-phosphopantetheinyl transferase" evidence="3">
    <location>
        <begin position="99"/>
        <end position="195"/>
    </location>
</feature>
<evidence type="ECO:0000259" key="4">
    <source>
        <dbReference type="Pfam" id="PF17837"/>
    </source>
</evidence>
<dbReference type="PANTHER" id="PTHR38096">
    <property type="entry name" value="ENTEROBACTIN SYNTHASE COMPONENT D"/>
    <property type="match status" value="1"/>
</dbReference>
<sequence length="199" mass="20939">MSWRCAAEGRTATAGPALSWGGAPRMSLQTSIVPPPHGRAEQFAAGRRAAAAALAAAGSMKRTVPRAPDGRPLFPQGFTGSISHTDRLALAVVAPGAQAVGVDIEPADITPRTAAFILRDQERHLLLPPLGPYTARDLFAAKEAAFKALNCLGTLGEFLFWQITLSHSGSALSATYRGESVPVRIHSQADHSLAVAVRR</sequence>
<dbReference type="PRINTS" id="PR01399">
    <property type="entry name" value="ENTSNTHTASED"/>
</dbReference>
<feature type="domain" description="4'-phosphopantetheinyl transferase N-terminal" evidence="4">
    <location>
        <begin position="39"/>
        <end position="94"/>
    </location>
</feature>
<dbReference type="Pfam" id="PF17837">
    <property type="entry name" value="4PPT_N"/>
    <property type="match status" value="1"/>
</dbReference>
<dbReference type="Pfam" id="PF01648">
    <property type="entry name" value="ACPS"/>
    <property type="match status" value="1"/>
</dbReference>